<evidence type="ECO:0000313" key="2">
    <source>
        <dbReference type="Proteomes" id="UP001151760"/>
    </source>
</evidence>
<proteinExistence type="predicted"/>
<evidence type="ECO:0000313" key="1">
    <source>
        <dbReference type="EMBL" id="GJU09835.1"/>
    </source>
</evidence>
<name>A0ABQ5JCQ7_9ASTR</name>
<keyword evidence="2" id="KW-1185">Reference proteome</keyword>
<reference evidence="1" key="2">
    <citation type="submission" date="2022-01" db="EMBL/GenBank/DDBJ databases">
        <authorList>
            <person name="Yamashiro T."/>
            <person name="Shiraishi A."/>
            <person name="Satake H."/>
            <person name="Nakayama K."/>
        </authorList>
    </citation>
    <scope>NUCLEOTIDE SEQUENCE</scope>
</reference>
<sequence length="218" mass="24466">MTISQGSFGKSKDMKFLLGARGNIRQSGSCNLTRNIMLLTARDMGTMQRNARKQSGIGLSNTVYEQICLNWNLKHLQLTWQKDSEVHLEESVLWSSIGTWINSCSSGEMSKAKRSSFKSNKLFQVPKEADLLHMDLCGPITALSKDGTPNPVEGCSTIATASSASNSNRDSLPHNLENVYVLRSQVWVSLKEEHLRRLMADSEWIEAMKDELHQFDKT</sequence>
<gene>
    <name evidence="1" type="ORF">Tco_1132231</name>
</gene>
<comment type="caution">
    <text evidence="1">The sequence shown here is derived from an EMBL/GenBank/DDBJ whole genome shotgun (WGS) entry which is preliminary data.</text>
</comment>
<accession>A0ABQ5JCQ7</accession>
<reference evidence="1" key="1">
    <citation type="journal article" date="2022" name="Int. J. Mol. Sci.">
        <title>Draft Genome of Tanacetum Coccineum: Genomic Comparison of Closely Related Tanacetum-Family Plants.</title>
        <authorList>
            <person name="Yamashiro T."/>
            <person name="Shiraishi A."/>
            <person name="Nakayama K."/>
            <person name="Satake H."/>
        </authorList>
    </citation>
    <scope>NUCLEOTIDE SEQUENCE</scope>
</reference>
<dbReference type="Proteomes" id="UP001151760">
    <property type="component" value="Unassembled WGS sequence"/>
</dbReference>
<dbReference type="EMBL" id="BQNB010021763">
    <property type="protein sequence ID" value="GJU09835.1"/>
    <property type="molecule type" value="Genomic_DNA"/>
</dbReference>
<protein>
    <submittedName>
        <fullName evidence="1">Uncharacterized protein</fullName>
    </submittedName>
</protein>
<organism evidence="1 2">
    <name type="scientific">Tanacetum coccineum</name>
    <dbReference type="NCBI Taxonomy" id="301880"/>
    <lineage>
        <taxon>Eukaryota</taxon>
        <taxon>Viridiplantae</taxon>
        <taxon>Streptophyta</taxon>
        <taxon>Embryophyta</taxon>
        <taxon>Tracheophyta</taxon>
        <taxon>Spermatophyta</taxon>
        <taxon>Magnoliopsida</taxon>
        <taxon>eudicotyledons</taxon>
        <taxon>Gunneridae</taxon>
        <taxon>Pentapetalae</taxon>
        <taxon>asterids</taxon>
        <taxon>campanulids</taxon>
        <taxon>Asterales</taxon>
        <taxon>Asteraceae</taxon>
        <taxon>Asteroideae</taxon>
        <taxon>Anthemideae</taxon>
        <taxon>Anthemidinae</taxon>
        <taxon>Tanacetum</taxon>
    </lineage>
</organism>